<evidence type="ECO:0008006" key="3">
    <source>
        <dbReference type="Google" id="ProtNLM"/>
    </source>
</evidence>
<accession>A0ABV8CSQ6</accession>
<dbReference type="Proteomes" id="UP001595807">
    <property type="component" value="Unassembled WGS sequence"/>
</dbReference>
<organism evidence="1 2">
    <name type="scientific">Streptococcus caprae</name>
    <dbReference type="NCBI Taxonomy" id="1640501"/>
    <lineage>
        <taxon>Bacteria</taxon>
        <taxon>Bacillati</taxon>
        <taxon>Bacillota</taxon>
        <taxon>Bacilli</taxon>
        <taxon>Lactobacillales</taxon>
        <taxon>Streptococcaceae</taxon>
        <taxon>Streptococcus</taxon>
    </lineage>
</organism>
<dbReference type="EMBL" id="JBHRZV010000002">
    <property type="protein sequence ID" value="MFC3927060.1"/>
    <property type="molecule type" value="Genomic_DNA"/>
</dbReference>
<evidence type="ECO:0000313" key="2">
    <source>
        <dbReference type="Proteomes" id="UP001595807"/>
    </source>
</evidence>
<sequence length="281" mass="33159">MWEELTRQNYQYYLPLAYEWSQKIEQTAFPLFCDGVKTRDDFYRWAQEGIERENEHLLIYKIGNQPIAWIHYFVLQDEKQLGLCTFFIIKSVATVMSDLMQLFQQFYCQYKLIFYVPHQNYHLCTVLDQIGQKIDKQYVDIAHLDNLTAQDSIETVQLVTSENRTQLNDLLAKIEYGNHIAERLLTEPHIWDVFIYLSNHQPIAILYASHKNPIIHEIFGIVTIKKVTEGVIADLVRASLSHSRSNEARFLYFFTDDKEHAIVSQLGFKMLTKAICYQILF</sequence>
<comment type="caution">
    <text evidence="1">The sequence shown here is derived from an EMBL/GenBank/DDBJ whole genome shotgun (WGS) entry which is preliminary data.</text>
</comment>
<dbReference type="RefSeq" id="WP_380424161.1">
    <property type="nucleotide sequence ID" value="NZ_JBHRZV010000002.1"/>
</dbReference>
<evidence type="ECO:0000313" key="1">
    <source>
        <dbReference type="EMBL" id="MFC3927060.1"/>
    </source>
</evidence>
<name>A0ABV8CSQ6_9STRE</name>
<reference evidence="2" key="1">
    <citation type="journal article" date="2019" name="Int. J. Syst. Evol. Microbiol.">
        <title>The Global Catalogue of Microorganisms (GCM) 10K type strain sequencing project: providing services to taxonomists for standard genome sequencing and annotation.</title>
        <authorList>
            <consortium name="The Broad Institute Genomics Platform"/>
            <consortium name="The Broad Institute Genome Sequencing Center for Infectious Disease"/>
            <person name="Wu L."/>
            <person name="Ma J."/>
        </authorList>
    </citation>
    <scope>NUCLEOTIDE SEQUENCE [LARGE SCALE GENOMIC DNA]</scope>
    <source>
        <strain evidence="2">CCUG 67170</strain>
    </source>
</reference>
<gene>
    <name evidence="1" type="ORF">ACFORF_00235</name>
</gene>
<proteinExistence type="predicted"/>
<protein>
    <recommendedName>
        <fullName evidence="3">GNAT family N-acetyltransferase</fullName>
    </recommendedName>
</protein>
<keyword evidence="2" id="KW-1185">Reference proteome</keyword>